<evidence type="ECO:0000256" key="4">
    <source>
        <dbReference type="ARBA" id="ARBA00022771"/>
    </source>
</evidence>
<dbReference type="EnsemblPlants" id="QL12p042729:mrna">
    <property type="protein sequence ID" value="QL12p042729:mrna:CDS:1"/>
    <property type="gene ID" value="QL12p042729"/>
</dbReference>
<evidence type="ECO:0000313" key="9">
    <source>
        <dbReference type="Proteomes" id="UP000594261"/>
    </source>
</evidence>
<protein>
    <recommendedName>
        <fullName evidence="2">RING-type E3 ubiquitin transferase</fullName>
        <ecNumber evidence="2">2.3.2.27</ecNumber>
    </recommendedName>
</protein>
<dbReference type="InterPro" id="IPR001841">
    <property type="entry name" value="Znf_RING"/>
</dbReference>
<keyword evidence="4 6" id="KW-0863">Zinc-finger</keyword>
<evidence type="ECO:0000259" key="7">
    <source>
        <dbReference type="PROSITE" id="PS50089"/>
    </source>
</evidence>
<proteinExistence type="predicted"/>
<dbReference type="PROSITE" id="PS50089">
    <property type="entry name" value="ZF_RING_2"/>
    <property type="match status" value="1"/>
</dbReference>
<dbReference type="PANTHER" id="PTHR15710">
    <property type="entry name" value="E3 UBIQUITIN-PROTEIN LIGASE PRAJA"/>
    <property type="match status" value="1"/>
</dbReference>
<dbReference type="EC" id="2.3.2.27" evidence="2"/>
<keyword evidence="9" id="KW-1185">Reference proteome</keyword>
<dbReference type="Gramene" id="QL12p042729:mrna">
    <property type="protein sequence ID" value="QL12p042729:mrna:CDS:1"/>
    <property type="gene ID" value="QL12p042729"/>
</dbReference>
<evidence type="ECO:0000256" key="5">
    <source>
        <dbReference type="ARBA" id="ARBA00022833"/>
    </source>
</evidence>
<dbReference type="SUPFAM" id="SSF57850">
    <property type="entry name" value="RING/U-box"/>
    <property type="match status" value="1"/>
</dbReference>
<comment type="catalytic activity">
    <reaction evidence="1">
        <text>S-ubiquitinyl-[E2 ubiquitin-conjugating enzyme]-L-cysteine + [acceptor protein]-L-lysine = [E2 ubiquitin-conjugating enzyme]-L-cysteine + N(6)-ubiquitinyl-[acceptor protein]-L-lysine.</text>
        <dbReference type="EC" id="2.3.2.27"/>
    </reaction>
</comment>
<dbReference type="InterPro" id="IPR013083">
    <property type="entry name" value="Znf_RING/FYVE/PHD"/>
</dbReference>
<dbReference type="AlphaFoldDB" id="A0A7N2N677"/>
<name>A0A7N2N677_QUELO</name>
<dbReference type="Pfam" id="PF13639">
    <property type="entry name" value="zf-RING_2"/>
    <property type="match status" value="1"/>
</dbReference>
<dbReference type="GO" id="GO:0008270">
    <property type="term" value="F:zinc ion binding"/>
    <property type="evidence" value="ECO:0007669"/>
    <property type="project" value="UniProtKB-KW"/>
</dbReference>
<dbReference type="Proteomes" id="UP000594261">
    <property type="component" value="Chromosome 12"/>
</dbReference>
<evidence type="ECO:0000256" key="3">
    <source>
        <dbReference type="ARBA" id="ARBA00022723"/>
    </source>
</evidence>
<evidence type="ECO:0000313" key="8">
    <source>
        <dbReference type="EnsemblPlants" id="QL12p042729:mrna:CDS:1"/>
    </source>
</evidence>
<organism evidence="8 9">
    <name type="scientific">Quercus lobata</name>
    <name type="common">Valley oak</name>
    <dbReference type="NCBI Taxonomy" id="97700"/>
    <lineage>
        <taxon>Eukaryota</taxon>
        <taxon>Viridiplantae</taxon>
        <taxon>Streptophyta</taxon>
        <taxon>Embryophyta</taxon>
        <taxon>Tracheophyta</taxon>
        <taxon>Spermatophyta</taxon>
        <taxon>Magnoliopsida</taxon>
        <taxon>eudicotyledons</taxon>
        <taxon>Gunneridae</taxon>
        <taxon>Pentapetalae</taxon>
        <taxon>rosids</taxon>
        <taxon>fabids</taxon>
        <taxon>Fagales</taxon>
        <taxon>Fagaceae</taxon>
        <taxon>Quercus</taxon>
    </lineage>
</organism>
<reference evidence="8" key="2">
    <citation type="submission" date="2021-01" db="UniProtKB">
        <authorList>
            <consortium name="EnsemblPlants"/>
        </authorList>
    </citation>
    <scope>IDENTIFICATION</scope>
</reference>
<dbReference type="GO" id="GO:0016567">
    <property type="term" value="P:protein ubiquitination"/>
    <property type="evidence" value="ECO:0007669"/>
    <property type="project" value="TreeGrafter"/>
</dbReference>
<evidence type="ECO:0000256" key="1">
    <source>
        <dbReference type="ARBA" id="ARBA00000900"/>
    </source>
</evidence>
<feature type="domain" description="RING-type" evidence="7">
    <location>
        <begin position="114"/>
        <end position="154"/>
    </location>
</feature>
<dbReference type="CDD" id="cd16454">
    <property type="entry name" value="RING-H2_PA-TM-RING"/>
    <property type="match status" value="1"/>
</dbReference>
<evidence type="ECO:0000256" key="6">
    <source>
        <dbReference type="PROSITE-ProRule" id="PRU00175"/>
    </source>
</evidence>
<accession>A0A7N2N677</accession>
<dbReference type="SMART" id="SM00184">
    <property type="entry name" value="RING"/>
    <property type="match status" value="1"/>
</dbReference>
<dbReference type="InParanoid" id="A0A7N2N677"/>
<sequence>MNNTSISAPPFSAAEQEITEVGGGNFNLAPPLMIAMEEQEDYDDGVYYYESEFVDDEYDGGVDVFHIEYGDDDDEGAVYYMESFHDYDGGRLIVGLKVVNIEEGPLVLLGGEQCAVCLEEFGVGWQPKLPCSHIFHQNCIIQWLRMSNFCPLCRNKMA</sequence>
<dbReference type="GO" id="GO:0005737">
    <property type="term" value="C:cytoplasm"/>
    <property type="evidence" value="ECO:0007669"/>
    <property type="project" value="TreeGrafter"/>
</dbReference>
<reference evidence="8 9" key="1">
    <citation type="journal article" date="2016" name="G3 (Bethesda)">
        <title>First Draft Assembly and Annotation of the Genome of a California Endemic Oak Quercus lobata Nee (Fagaceae).</title>
        <authorList>
            <person name="Sork V.L."/>
            <person name="Fitz-Gibbon S.T."/>
            <person name="Puiu D."/>
            <person name="Crepeau M."/>
            <person name="Gugger P.F."/>
            <person name="Sherman R."/>
            <person name="Stevens K."/>
            <person name="Langley C.H."/>
            <person name="Pellegrini M."/>
            <person name="Salzberg S.L."/>
        </authorList>
    </citation>
    <scope>NUCLEOTIDE SEQUENCE [LARGE SCALE GENOMIC DNA]</scope>
    <source>
        <strain evidence="8 9">cv. SW786</strain>
    </source>
</reference>
<dbReference type="PANTHER" id="PTHR15710:SF77">
    <property type="entry name" value="RING-H2 FINGER PROTEIN ATL21B"/>
    <property type="match status" value="1"/>
</dbReference>
<dbReference type="EMBL" id="LRBV02000012">
    <property type="status" value="NOT_ANNOTATED_CDS"/>
    <property type="molecule type" value="Genomic_DNA"/>
</dbReference>
<evidence type="ECO:0000256" key="2">
    <source>
        <dbReference type="ARBA" id="ARBA00012483"/>
    </source>
</evidence>
<dbReference type="Gene3D" id="3.30.40.10">
    <property type="entry name" value="Zinc/RING finger domain, C3HC4 (zinc finger)"/>
    <property type="match status" value="1"/>
</dbReference>
<keyword evidence="5" id="KW-0862">Zinc</keyword>
<dbReference type="GO" id="GO:0061630">
    <property type="term" value="F:ubiquitin protein ligase activity"/>
    <property type="evidence" value="ECO:0007669"/>
    <property type="project" value="UniProtKB-EC"/>
</dbReference>
<keyword evidence="3" id="KW-0479">Metal-binding</keyword>